<keyword evidence="5" id="KW-0271">Exosome</keyword>
<gene>
    <name evidence="11" type="ORF">EPUS_08715</name>
</gene>
<organism evidence="11 12">
    <name type="scientific">Endocarpon pusillum (strain Z07020 / HMAS-L-300199)</name>
    <name type="common">Lichen-forming fungus</name>
    <dbReference type="NCBI Taxonomy" id="1263415"/>
    <lineage>
        <taxon>Eukaryota</taxon>
        <taxon>Fungi</taxon>
        <taxon>Dikarya</taxon>
        <taxon>Ascomycota</taxon>
        <taxon>Pezizomycotina</taxon>
        <taxon>Eurotiomycetes</taxon>
        <taxon>Chaetothyriomycetidae</taxon>
        <taxon>Verrucariales</taxon>
        <taxon>Verrucariaceae</taxon>
        <taxon>Endocarpon</taxon>
    </lineage>
</organism>
<dbReference type="InterPro" id="IPR045092">
    <property type="entry name" value="Rrp6-like"/>
</dbReference>
<accession>U1G6Q6</accession>
<dbReference type="InterPro" id="IPR049559">
    <property type="entry name" value="Rrp6p-like_exo"/>
</dbReference>
<dbReference type="Pfam" id="PF00570">
    <property type="entry name" value="HRDC"/>
    <property type="match status" value="1"/>
</dbReference>
<feature type="compositionally biased region" description="Basic and acidic residues" evidence="9">
    <location>
        <begin position="87"/>
        <end position="97"/>
    </location>
</feature>
<dbReference type="GO" id="GO:0000176">
    <property type="term" value="C:nuclear exosome (RNase complex)"/>
    <property type="evidence" value="ECO:0007669"/>
    <property type="project" value="InterPro"/>
</dbReference>
<feature type="region of interest" description="Disordered" evidence="9">
    <location>
        <begin position="973"/>
        <end position="1021"/>
    </location>
</feature>
<keyword evidence="12" id="KW-1185">Reference proteome</keyword>
<evidence type="ECO:0000313" key="12">
    <source>
        <dbReference type="Proteomes" id="UP000019373"/>
    </source>
</evidence>
<dbReference type="PANTHER" id="PTHR12124">
    <property type="entry name" value="POLYMYOSITIS/SCLERODERMA AUTOANTIGEN-RELATED"/>
    <property type="match status" value="1"/>
</dbReference>
<name>U1G6Q6_ENDPU</name>
<dbReference type="SUPFAM" id="SSF53098">
    <property type="entry name" value="Ribonuclease H-like"/>
    <property type="match status" value="1"/>
</dbReference>
<dbReference type="PROSITE" id="PS50967">
    <property type="entry name" value="HRDC"/>
    <property type="match status" value="1"/>
</dbReference>
<keyword evidence="4" id="KW-0378">Hydrolase</keyword>
<dbReference type="PANTHER" id="PTHR12124:SF47">
    <property type="entry name" value="EXOSOME COMPONENT 10"/>
    <property type="match status" value="1"/>
</dbReference>
<evidence type="ECO:0000313" key="11">
    <source>
        <dbReference type="EMBL" id="ERF73067.1"/>
    </source>
</evidence>
<dbReference type="InterPro" id="IPR010997">
    <property type="entry name" value="HRDC-like_sf"/>
</dbReference>
<evidence type="ECO:0000256" key="1">
    <source>
        <dbReference type="ARBA" id="ARBA00004123"/>
    </source>
</evidence>
<evidence type="ECO:0000256" key="6">
    <source>
        <dbReference type="ARBA" id="ARBA00022839"/>
    </source>
</evidence>
<dbReference type="eggNOG" id="KOG2206">
    <property type="taxonomic scope" value="Eukaryota"/>
</dbReference>
<dbReference type="Proteomes" id="UP000019373">
    <property type="component" value="Unassembled WGS sequence"/>
</dbReference>
<evidence type="ECO:0000256" key="5">
    <source>
        <dbReference type="ARBA" id="ARBA00022835"/>
    </source>
</evidence>
<evidence type="ECO:0000256" key="8">
    <source>
        <dbReference type="ARBA" id="ARBA00043957"/>
    </source>
</evidence>
<dbReference type="GO" id="GO:0000175">
    <property type="term" value="F:3'-5'-RNA exonuclease activity"/>
    <property type="evidence" value="ECO:0007669"/>
    <property type="project" value="InterPro"/>
</dbReference>
<dbReference type="InterPro" id="IPR036397">
    <property type="entry name" value="RNaseH_sf"/>
</dbReference>
<feature type="region of interest" description="Disordered" evidence="9">
    <location>
        <begin position="917"/>
        <end position="951"/>
    </location>
</feature>
<proteinExistence type="inferred from homology"/>
<dbReference type="GO" id="GO:0003727">
    <property type="term" value="F:single-stranded RNA binding"/>
    <property type="evidence" value="ECO:0007669"/>
    <property type="project" value="TreeGrafter"/>
</dbReference>
<dbReference type="InterPro" id="IPR002121">
    <property type="entry name" value="HRDC_dom"/>
</dbReference>
<evidence type="ECO:0000256" key="2">
    <source>
        <dbReference type="ARBA" id="ARBA00022552"/>
    </source>
</evidence>
<dbReference type="SUPFAM" id="SSF47819">
    <property type="entry name" value="HRDC-like"/>
    <property type="match status" value="1"/>
</dbReference>
<dbReference type="EMBL" id="KE720990">
    <property type="protein sequence ID" value="ERF73067.1"/>
    <property type="molecule type" value="Genomic_DNA"/>
</dbReference>
<dbReference type="InterPro" id="IPR044876">
    <property type="entry name" value="HRDC_dom_sf"/>
</dbReference>
<evidence type="ECO:0000256" key="7">
    <source>
        <dbReference type="ARBA" id="ARBA00023242"/>
    </source>
</evidence>
<dbReference type="InterPro" id="IPR012337">
    <property type="entry name" value="RNaseH-like_sf"/>
</dbReference>
<dbReference type="GO" id="GO:0000166">
    <property type="term" value="F:nucleotide binding"/>
    <property type="evidence" value="ECO:0007669"/>
    <property type="project" value="InterPro"/>
</dbReference>
<dbReference type="FunFam" id="3.30.420.10:FF:000059">
    <property type="entry name" value="Exosome complex exonuclease Rrp6"/>
    <property type="match status" value="1"/>
</dbReference>
<dbReference type="GO" id="GO:0071037">
    <property type="term" value="P:nuclear polyadenylation-dependent snRNA catabolic process"/>
    <property type="evidence" value="ECO:0007669"/>
    <property type="project" value="TreeGrafter"/>
</dbReference>
<evidence type="ECO:0000256" key="4">
    <source>
        <dbReference type="ARBA" id="ARBA00022801"/>
    </source>
</evidence>
<dbReference type="GO" id="GO:0071035">
    <property type="term" value="P:nuclear polyadenylation-dependent rRNA catabolic process"/>
    <property type="evidence" value="ECO:0007669"/>
    <property type="project" value="TreeGrafter"/>
</dbReference>
<keyword evidence="2" id="KW-0698">rRNA processing</keyword>
<feature type="compositionally biased region" description="Basic and acidic residues" evidence="9">
    <location>
        <begin position="929"/>
        <end position="942"/>
    </location>
</feature>
<reference evidence="12" key="1">
    <citation type="journal article" date="2014" name="BMC Genomics">
        <title>Genome characteristics reveal the impact of lichenization on lichen-forming fungus Endocarpon pusillum Hedwig (Verrucariales, Ascomycota).</title>
        <authorList>
            <person name="Wang Y.-Y."/>
            <person name="Liu B."/>
            <person name="Zhang X.-Y."/>
            <person name="Zhou Q.-M."/>
            <person name="Zhang T."/>
            <person name="Li H."/>
            <person name="Yu Y.-F."/>
            <person name="Zhang X.-L."/>
            <person name="Hao X.-Y."/>
            <person name="Wang M."/>
            <person name="Wang L."/>
            <person name="Wei J.-C."/>
        </authorList>
    </citation>
    <scope>NUCLEOTIDE SEQUENCE [LARGE SCALE GENOMIC DNA]</scope>
    <source>
        <strain evidence="12">Z07020 / HMAS-L-300199</strain>
    </source>
</reference>
<dbReference type="AlphaFoldDB" id="U1G6Q6"/>
<dbReference type="OMA" id="TMDIIWL"/>
<dbReference type="SMART" id="SM00474">
    <property type="entry name" value="35EXOc"/>
    <property type="match status" value="1"/>
</dbReference>
<dbReference type="Gene3D" id="1.10.150.80">
    <property type="entry name" value="HRDC domain"/>
    <property type="match status" value="1"/>
</dbReference>
<dbReference type="GO" id="GO:0071051">
    <property type="term" value="P:poly(A)-dependent snoRNA 3'-end processing"/>
    <property type="evidence" value="ECO:0007669"/>
    <property type="project" value="TreeGrafter"/>
</dbReference>
<feature type="compositionally biased region" description="Polar residues" evidence="9">
    <location>
        <begin position="70"/>
        <end position="83"/>
    </location>
</feature>
<dbReference type="SMART" id="SM00341">
    <property type="entry name" value="HRDC"/>
    <property type="match status" value="1"/>
</dbReference>
<feature type="region of interest" description="Disordered" evidence="9">
    <location>
        <begin position="1"/>
        <end position="129"/>
    </location>
</feature>
<dbReference type="GO" id="GO:0071038">
    <property type="term" value="P:TRAMP-dependent tRNA surveillance pathway"/>
    <property type="evidence" value="ECO:0007669"/>
    <property type="project" value="TreeGrafter"/>
</dbReference>
<dbReference type="GO" id="GO:0071044">
    <property type="term" value="P:histone mRNA catabolic process"/>
    <property type="evidence" value="ECO:0007669"/>
    <property type="project" value="TreeGrafter"/>
</dbReference>
<evidence type="ECO:0000256" key="3">
    <source>
        <dbReference type="ARBA" id="ARBA00022722"/>
    </source>
</evidence>
<comment type="similarity">
    <text evidence="8">Belongs to the exosome component 10/RRP6 family.</text>
</comment>
<feature type="compositionally biased region" description="Polar residues" evidence="9">
    <location>
        <begin position="973"/>
        <end position="984"/>
    </location>
</feature>
<dbReference type="InterPro" id="IPR002562">
    <property type="entry name" value="3'-5'_exonuclease_dom"/>
</dbReference>
<keyword evidence="7" id="KW-0539">Nucleus</keyword>
<evidence type="ECO:0000259" key="10">
    <source>
        <dbReference type="PROSITE" id="PS50967"/>
    </source>
</evidence>
<keyword evidence="6" id="KW-0269">Exonuclease</keyword>
<dbReference type="Pfam" id="PF08066">
    <property type="entry name" value="PMC2NT"/>
    <property type="match status" value="1"/>
</dbReference>
<dbReference type="GO" id="GO:0071039">
    <property type="term" value="P:nuclear polyadenylation-dependent CUT catabolic process"/>
    <property type="evidence" value="ECO:0007669"/>
    <property type="project" value="TreeGrafter"/>
</dbReference>
<evidence type="ECO:0000256" key="9">
    <source>
        <dbReference type="SAM" id="MobiDB-lite"/>
    </source>
</evidence>
<dbReference type="RefSeq" id="XP_007801293.1">
    <property type="nucleotide sequence ID" value="XM_007803102.1"/>
</dbReference>
<comment type="subcellular location">
    <subcellularLocation>
        <location evidence="1">Nucleus</location>
    </subcellularLocation>
</comment>
<dbReference type="HOGENOM" id="CLU_010129_0_1_1"/>
<dbReference type="GO" id="GO:0005730">
    <property type="term" value="C:nucleolus"/>
    <property type="evidence" value="ECO:0007669"/>
    <property type="project" value="TreeGrafter"/>
</dbReference>
<dbReference type="OrthoDB" id="2250022at2759"/>
<protein>
    <recommendedName>
        <fullName evidence="10">HRDC domain-containing protein</fullName>
    </recommendedName>
</protein>
<dbReference type="Gene3D" id="3.30.420.10">
    <property type="entry name" value="Ribonuclease H-like superfamily/Ribonuclease H"/>
    <property type="match status" value="1"/>
</dbReference>
<feature type="compositionally biased region" description="Basic and acidic residues" evidence="9">
    <location>
        <begin position="42"/>
        <end position="52"/>
    </location>
</feature>
<dbReference type="Pfam" id="PF01612">
    <property type="entry name" value="DNA_pol_A_exo1"/>
    <property type="match status" value="1"/>
</dbReference>
<dbReference type="GeneID" id="19243561"/>
<feature type="domain" description="HRDC" evidence="10">
    <location>
        <begin position="669"/>
        <end position="749"/>
    </location>
</feature>
<dbReference type="GO" id="GO:0071040">
    <property type="term" value="P:nuclear polyadenylation-dependent antisense transcript catabolic process"/>
    <property type="evidence" value="ECO:0007669"/>
    <property type="project" value="TreeGrafter"/>
</dbReference>
<feature type="compositionally biased region" description="Polar residues" evidence="9">
    <location>
        <begin position="1"/>
        <end position="11"/>
    </location>
</feature>
<feature type="compositionally biased region" description="Low complexity" evidence="9">
    <location>
        <begin position="55"/>
        <end position="69"/>
    </location>
</feature>
<dbReference type="InterPro" id="IPR012588">
    <property type="entry name" value="Exosome-assoc_fac_Rrp6_N"/>
</dbReference>
<dbReference type="CDD" id="cd06147">
    <property type="entry name" value="Rrp6p_like_exo"/>
    <property type="match status" value="1"/>
</dbReference>
<dbReference type="GO" id="GO:0071036">
    <property type="term" value="P:nuclear polyadenylation-dependent snoRNA catabolic process"/>
    <property type="evidence" value="ECO:0007669"/>
    <property type="project" value="TreeGrafter"/>
</dbReference>
<dbReference type="GO" id="GO:0000467">
    <property type="term" value="P:exonucleolytic trimming to generate mature 3'-end of 5.8S rRNA from tricistronic rRNA transcript (SSU-rRNA, 5.8S rRNA, LSU-rRNA)"/>
    <property type="evidence" value="ECO:0007669"/>
    <property type="project" value="InterPro"/>
</dbReference>
<sequence>MAFSTGGSSNDRPSRAVKIPHRDSMQDYSSTPVRQRRSGRHNVHDNLSDRSDNGASSLSSESSSSASSLFPSTMLTRLKPNSSTRKRHEDRQAEHHLPGFSTTSLSSSEDSYDTPVGSSKQKAKVIDASELPNTMPSLISARSSPLGPSMLSSPTYKSINLNGPDPDEPPRLITFTKAGQGFNWNEELFLPSYMISRYSRSRRKQYDVADATRAKLFSRAKIMDLTSDLKPFQDRVTSSLLDVTRTAGQISAEDLSFHRSSNRSLSRSLDAQNIRLLQLTQRLLTAATTTGSSVTPPKVQDVEAVEDNWRSLVDVVDDLLERADACLDEYTGVIKRLSPAAQDGAMIPTTVNDGRSKRKSSTFAARQLPKPQLLFENSHTNHEVAPFKPLLRTKPHSVVDLDKSIGEGGDDGYNHPYAVEIEQASYPERVYQKAEPLSYKSPANHDATFVDTKEGIEEMLAELREASEIAVDLEHHDTHSYVGIVCLMQISTREKDWIIDTLVPWREDLQILNEVFADPKILKVFQGSTMDMIWLQRDLGLYVVGLFDTFHASTALGFPQKSLKYLLERFCDYHANKKLQMADWRIRPIPDEMLEYARSDTHYLLFIYDSLRNLLLEASSPDNNLIDYVLQESKKEALQRYDRTAYDVEKGLGPVGWFAPLARRSIRFTPEQFAVYRAVHEWRDRTARALDESPMFIMSQGTLFAVAEAMPTTVPALISATNPVSRATHTASRELVEIIKRSKEVGRDGPTLADVMRENEAFLPRRRNPGKTTERASQDQGVGATLQRLNENGDIDSSADRSFTSRFWGTVGKSLVTTASRCVAPLNDAWRMVLPLPALNDDSFTVPAQAISVDEAVGVSTSPSPHLDRSGEKVRADDVFILKELDKASKRKATEAGLDNDVVPSLKITGELDANTDYSPIGNYQKGASEARAEAKVRSREEKRRKKALGKEEEAIGDVLTEPFDYANAGSILSAQSDRQQRNGSAAIRREFNPYAKALDGPQGLKRARKETAGRSFTFKK</sequence>
<keyword evidence="3" id="KW-0540">Nuclease</keyword>